<evidence type="ECO:0000313" key="1">
    <source>
        <dbReference type="EMBL" id="AOS45959.1"/>
    </source>
</evidence>
<dbReference type="Proteomes" id="UP000095228">
    <property type="component" value="Chromosome"/>
</dbReference>
<dbReference type="STRING" id="1838286.Verru16b_03050"/>
<sequence>MKSYHQDHEPAFQDFLDRPHIWLDYECDGKTWSFVVGRTDNPDFGYHADFRGLEFIELWAAD</sequence>
<reference evidence="1 2" key="1">
    <citation type="submission" date="2016-06" db="EMBL/GenBank/DDBJ databases">
        <title>Three novel species with peptidoglycan cell walls form the new genus Lacunisphaera gen. nov. in the family Opitutaceae of the verrucomicrobial subdivision 4.</title>
        <authorList>
            <person name="Rast P."/>
            <person name="Gloeckner I."/>
            <person name="Jogler M."/>
            <person name="Boedeker C."/>
            <person name="Jeske O."/>
            <person name="Wiegand S."/>
            <person name="Reinhardt R."/>
            <person name="Schumann P."/>
            <person name="Rohde M."/>
            <person name="Spring S."/>
            <person name="Gloeckner F.O."/>
            <person name="Jogler C."/>
        </authorList>
    </citation>
    <scope>NUCLEOTIDE SEQUENCE [LARGE SCALE GENOMIC DNA]</scope>
    <source>
        <strain evidence="1 2">IG16b</strain>
    </source>
</reference>
<dbReference type="KEGG" id="obg:Verru16b_03050"/>
<dbReference type="EMBL" id="CP016094">
    <property type="protein sequence ID" value="AOS45959.1"/>
    <property type="molecule type" value="Genomic_DNA"/>
</dbReference>
<organism evidence="1 2">
    <name type="scientific">Lacunisphaera limnophila</name>
    <dbReference type="NCBI Taxonomy" id="1838286"/>
    <lineage>
        <taxon>Bacteria</taxon>
        <taxon>Pseudomonadati</taxon>
        <taxon>Verrucomicrobiota</taxon>
        <taxon>Opitutia</taxon>
        <taxon>Opitutales</taxon>
        <taxon>Opitutaceae</taxon>
        <taxon>Lacunisphaera</taxon>
    </lineage>
</organism>
<proteinExistence type="predicted"/>
<accession>A0A1D8AYI9</accession>
<gene>
    <name evidence="1" type="ORF">Verru16b_03050</name>
</gene>
<protein>
    <submittedName>
        <fullName evidence="1">Uncharacterized protein</fullName>
    </submittedName>
</protein>
<keyword evidence="2" id="KW-1185">Reference proteome</keyword>
<dbReference type="AlphaFoldDB" id="A0A1D8AYI9"/>
<evidence type="ECO:0000313" key="2">
    <source>
        <dbReference type="Proteomes" id="UP000095228"/>
    </source>
</evidence>
<name>A0A1D8AYI9_9BACT</name>